<feature type="compositionally biased region" description="Basic and acidic residues" evidence="3">
    <location>
        <begin position="165"/>
        <end position="181"/>
    </location>
</feature>
<evidence type="ECO:0000256" key="1">
    <source>
        <dbReference type="PROSITE-ProRule" id="PRU00285"/>
    </source>
</evidence>
<sequence length="252" mass="28721">MKVSFCFRRTAIVSFILLGAKCFVARKLGESDEDADTIGKEIIPKSTYNEAESILNEALREMFQDFSSHMTVLHDLMFFSRRRFPSLEGSRSYSSWDPFSIAGAAQSVTRWSPRYEVIDDESSFEIKVDVAGFHFHELSVELESGGRVLCISGTKEEDAEDWGDEDKSADESKEPAKEDKESVKFISHTSRSFQQKFTLDPSIDSKKMSANLDPNHGALVIRAPRKVVELEYKRHIPITQFDEAEWEELISE</sequence>
<evidence type="ECO:0000256" key="4">
    <source>
        <dbReference type="SAM" id="SignalP"/>
    </source>
</evidence>
<dbReference type="Proteomes" id="UP001530400">
    <property type="component" value="Unassembled WGS sequence"/>
</dbReference>
<evidence type="ECO:0000256" key="3">
    <source>
        <dbReference type="SAM" id="MobiDB-lite"/>
    </source>
</evidence>
<protein>
    <recommendedName>
        <fullName evidence="5">SHSP domain-containing protein</fullName>
    </recommendedName>
</protein>
<feature type="chain" id="PRO_5044846603" description="SHSP domain-containing protein" evidence="4">
    <location>
        <begin position="26"/>
        <end position="252"/>
    </location>
</feature>
<keyword evidence="4" id="KW-0732">Signal</keyword>
<feature type="region of interest" description="Disordered" evidence="3">
    <location>
        <begin position="159"/>
        <end position="181"/>
    </location>
</feature>
<dbReference type="Pfam" id="PF00011">
    <property type="entry name" value="HSP20"/>
    <property type="match status" value="1"/>
</dbReference>
<comment type="similarity">
    <text evidence="1 2">Belongs to the small heat shock protein (HSP20) family.</text>
</comment>
<accession>A0ABD3Q4P9</accession>
<dbReference type="SUPFAM" id="SSF49764">
    <property type="entry name" value="HSP20-like chaperones"/>
    <property type="match status" value="1"/>
</dbReference>
<feature type="domain" description="SHSP" evidence="5">
    <location>
        <begin position="106"/>
        <end position="241"/>
    </location>
</feature>
<dbReference type="PANTHER" id="PTHR45640">
    <property type="entry name" value="HEAT SHOCK PROTEIN HSP-12.2-RELATED"/>
    <property type="match status" value="1"/>
</dbReference>
<dbReference type="PROSITE" id="PS01031">
    <property type="entry name" value="SHSP"/>
    <property type="match status" value="1"/>
</dbReference>
<evidence type="ECO:0000256" key="2">
    <source>
        <dbReference type="RuleBase" id="RU003616"/>
    </source>
</evidence>
<dbReference type="EMBL" id="JALLPJ020000334">
    <property type="protein sequence ID" value="KAL3795088.1"/>
    <property type="molecule type" value="Genomic_DNA"/>
</dbReference>
<dbReference type="AlphaFoldDB" id="A0ABD3Q4P9"/>
<gene>
    <name evidence="6" type="ORF">ACHAWO_009251</name>
</gene>
<evidence type="ECO:0000259" key="5">
    <source>
        <dbReference type="PROSITE" id="PS01031"/>
    </source>
</evidence>
<evidence type="ECO:0000313" key="6">
    <source>
        <dbReference type="EMBL" id="KAL3795088.1"/>
    </source>
</evidence>
<comment type="caution">
    <text evidence="6">The sequence shown here is derived from an EMBL/GenBank/DDBJ whole genome shotgun (WGS) entry which is preliminary data.</text>
</comment>
<dbReference type="InterPro" id="IPR002068">
    <property type="entry name" value="A-crystallin/Hsp20_dom"/>
</dbReference>
<dbReference type="InterPro" id="IPR008978">
    <property type="entry name" value="HSP20-like_chaperone"/>
</dbReference>
<name>A0ABD3Q4P9_9STRA</name>
<dbReference type="PANTHER" id="PTHR45640:SF26">
    <property type="entry name" value="RE23625P"/>
    <property type="match status" value="1"/>
</dbReference>
<organism evidence="6 7">
    <name type="scientific">Cyclotella atomus</name>
    <dbReference type="NCBI Taxonomy" id="382360"/>
    <lineage>
        <taxon>Eukaryota</taxon>
        <taxon>Sar</taxon>
        <taxon>Stramenopiles</taxon>
        <taxon>Ochrophyta</taxon>
        <taxon>Bacillariophyta</taxon>
        <taxon>Coscinodiscophyceae</taxon>
        <taxon>Thalassiosirophycidae</taxon>
        <taxon>Stephanodiscales</taxon>
        <taxon>Stephanodiscaceae</taxon>
        <taxon>Cyclotella</taxon>
    </lineage>
</organism>
<dbReference type="Gene3D" id="2.60.40.790">
    <property type="match status" value="1"/>
</dbReference>
<keyword evidence="7" id="KW-1185">Reference proteome</keyword>
<feature type="signal peptide" evidence="4">
    <location>
        <begin position="1"/>
        <end position="25"/>
    </location>
</feature>
<evidence type="ECO:0000313" key="7">
    <source>
        <dbReference type="Proteomes" id="UP001530400"/>
    </source>
</evidence>
<proteinExistence type="inferred from homology"/>
<dbReference type="CDD" id="cd06464">
    <property type="entry name" value="ACD_sHsps-like"/>
    <property type="match status" value="1"/>
</dbReference>
<dbReference type="InterPro" id="IPR001436">
    <property type="entry name" value="Alpha-crystallin/sHSP_animal"/>
</dbReference>
<reference evidence="6 7" key="1">
    <citation type="submission" date="2024-10" db="EMBL/GenBank/DDBJ databases">
        <title>Updated reference genomes for cyclostephanoid diatoms.</title>
        <authorList>
            <person name="Roberts W.R."/>
            <person name="Alverson A.J."/>
        </authorList>
    </citation>
    <scope>NUCLEOTIDE SEQUENCE [LARGE SCALE GENOMIC DNA]</scope>
    <source>
        <strain evidence="6 7">AJA010-31</strain>
    </source>
</reference>